<keyword evidence="4 5" id="KW-0472">Membrane</keyword>
<evidence type="ECO:0000256" key="3">
    <source>
        <dbReference type="ARBA" id="ARBA00022989"/>
    </source>
</evidence>
<organism evidence="7 8">
    <name type="scientific">Spirosoma endbachense</name>
    <dbReference type="NCBI Taxonomy" id="2666025"/>
    <lineage>
        <taxon>Bacteria</taxon>
        <taxon>Pseudomonadati</taxon>
        <taxon>Bacteroidota</taxon>
        <taxon>Cytophagia</taxon>
        <taxon>Cytophagales</taxon>
        <taxon>Cytophagaceae</taxon>
        <taxon>Spirosoma</taxon>
    </lineage>
</organism>
<protein>
    <submittedName>
        <fullName evidence="7">MFS transporter</fullName>
    </submittedName>
</protein>
<comment type="subcellular location">
    <subcellularLocation>
        <location evidence="1">Membrane</location>
        <topology evidence="1">Multi-pass membrane protein</topology>
    </subcellularLocation>
</comment>
<dbReference type="CDD" id="cd17319">
    <property type="entry name" value="MFS_ExuT_GudP_like"/>
    <property type="match status" value="1"/>
</dbReference>
<feature type="transmembrane region" description="Helical" evidence="5">
    <location>
        <begin position="379"/>
        <end position="401"/>
    </location>
</feature>
<dbReference type="PANTHER" id="PTHR11662:SF285">
    <property type="entry name" value="HEXURONATE TRANSPORTER"/>
    <property type="match status" value="1"/>
</dbReference>
<dbReference type="Pfam" id="PF07690">
    <property type="entry name" value="MFS_1"/>
    <property type="match status" value="1"/>
</dbReference>
<evidence type="ECO:0000256" key="5">
    <source>
        <dbReference type="SAM" id="Phobius"/>
    </source>
</evidence>
<name>A0A6P1W5T7_9BACT</name>
<feature type="transmembrane region" description="Helical" evidence="5">
    <location>
        <begin position="149"/>
        <end position="170"/>
    </location>
</feature>
<dbReference type="GO" id="GO:0015134">
    <property type="term" value="F:hexuronate transmembrane transporter activity"/>
    <property type="evidence" value="ECO:0007669"/>
    <property type="project" value="TreeGrafter"/>
</dbReference>
<dbReference type="AlphaFoldDB" id="A0A6P1W5T7"/>
<feature type="transmembrane region" description="Helical" evidence="5">
    <location>
        <begin position="69"/>
        <end position="86"/>
    </location>
</feature>
<evidence type="ECO:0000259" key="6">
    <source>
        <dbReference type="PROSITE" id="PS50850"/>
    </source>
</evidence>
<keyword evidence="2 5" id="KW-0812">Transmembrane</keyword>
<proteinExistence type="predicted"/>
<keyword evidence="3 5" id="KW-1133">Transmembrane helix</keyword>
<dbReference type="PROSITE" id="PS50850">
    <property type="entry name" value="MFS"/>
    <property type="match status" value="1"/>
</dbReference>
<dbReference type="InterPro" id="IPR011701">
    <property type="entry name" value="MFS"/>
</dbReference>
<dbReference type="Proteomes" id="UP000464577">
    <property type="component" value="Chromosome"/>
</dbReference>
<dbReference type="PANTHER" id="PTHR11662">
    <property type="entry name" value="SOLUTE CARRIER FAMILY 17"/>
    <property type="match status" value="1"/>
</dbReference>
<accession>A0A6P1W5T7</accession>
<dbReference type="GO" id="GO:0016020">
    <property type="term" value="C:membrane"/>
    <property type="evidence" value="ECO:0007669"/>
    <property type="project" value="UniProtKB-SubCell"/>
</dbReference>
<gene>
    <name evidence="7" type="ORF">GJR95_37540</name>
</gene>
<reference evidence="7 8" key="1">
    <citation type="submission" date="2019-11" db="EMBL/GenBank/DDBJ databases">
        <title>Spirosoma endbachense sp. nov., isolated from a natural salt meadow.</title>
        <authorList>
            <person name="Rojas J."/>
            <person name="Ambika Manirajan B."/>
            <person name="Ratering S."/>
            <person name="Suarez C."/>
            <person name="Geissler-Plaum R."/>
            <person name="Schnell S."/>
        </authorList>
    </citation>
    <scope>NUCLEOTIDE SEQUENCE [LARGE SCALE GENOMIC DNA]</scope>
    <source>
        <strain evidence="7 8">I-24</strain>
    </source>
</reference>
<sequence length="449" mass="49979">MRIHPSVRWRILTLLFAATTINYIDRNVLSFTMIDVGFKKEMMGVAQDAPLTQAVSNEFKIQMGYVDSAFKFTYAFGFLLMGWLIDRIGARRGFSLGILLWSMAASLHALAGSLGSLRWFRASLGIGEAANFPAAIKTVAEWFPQKERALATGLFNAGANVGIIVTALLVPFLTLRFGWRASFLVTGSLGILLLLAWWKFYHKPENHPALKDRERIHIQSDRDQLSIDTQKIPWIQLLTFRQTWAFAVGKFMADPIWWFYLTWLPDFFNSNEALDQKLDLKTIGLPFLVIYIVSDVGSVFFGWLSSTFLNMGWSLNRARKTTLFICALCVVPISLASTTHSIYVAVALISLATAAHTGWAATMYTFAADLFPRSAVASVTGIGGMSGALGGVLLAAVAGLIRVRYGYLPLFIIASSSYLIGWCLIHWILPTMKKVELPPVLEVSHPQDY</sequence>
<feature type="transmembrane region" description="Helical" evidence="5">
    <location>
        <begin position="288"/>
        <end position="309"/>
    </location>
</feature>
<feature type="transmembrane region" description="Helical" evidence="5">
    <location>
        <begin position="407"/>
        <end position="429"/>
    </location>
</feature>
<evidence type="ECO:0000313" key="7">
    <source>
        <dbReference type="EMBL" id="QHW00386.1"/>
    </source>
</evidence>
<dbReference type="InterPro" id="IPR050382">
    <property type="entry name" value="MFS_Na/Anion_cotransporter"/>
</dbReference>
<evidence type="ECO:0000256" key="4">
    <source>
        <dbReference type="ARBA" id="ARBA00023136"/>
    </source>
</evidence>
<feature type="transmembrane region" description="Helical" evidence="5">
    <location>
        <begin position="343"/>
        <end position="367"/>
    </location>
</feature>
<dbReference type="InterPro" id="IPR020846">
    <property type="entry name" value="MFS_dom"/>
</dbReference>
<dbReference type="InterPro" id="IPR036259">
    <property type="entry name" value="MFS_trans_sf"/>
</dbReference>
<feature type="domain" description="Major facilitator superfamily (MFS) profile" evidence="6">
    <location>
        <begin position="11"/>
        <end position="433"/>
    </location>
</feature>
<dbReference type="KEGG" id="senf:GJR95_37540"/>
<dbReference type="EMBL" id="CP045997">
    <property type="protein sequence ID" value="QHW00386.1"/>
    <property type="molecule type" value="Genomic_DNA"/>
</dbReference>
<feature type="transmembrane region" description="Helical" evidence="5">
    <location>
        <begin position="177"/>
        <end position="198"/>
    </location>
</feature>
<evidence type="ECO:0000256" key="2">
    <source>
        <dbReference type="ARBA" id="ARBA00022692"/>
    </source>
</evidence>
<dbReference type="SUPFAM" id="SSF103473">
    <property type="entry name" value="MFS general substrate transporter"/>
    <property type="match status" value="1"/>
</dbReference>
<feature type="transmembrane region" description="Helical" evidence="5">
    <location>
        <begin position="98"/>
        <end position="120"/>
    </location>
</feature>
<dbReference type="Gene3D" id="1.20.1250.20">
    <property type="entry name" value="MFS general substrate transporter like domains"/>
    <property type="match status" value="2"/>
</dbReference>
<evidence type="ECO:0000313" key="8">
    <source>
        <dbReference type="Proteomes" id="UP000464577"/>
    </source>
</evidence>
<dbReference type="RefSeq" id="WP_162390777.1">
    <property type="nucleotide sequence ID" value="NZ_CP045997.1"/>
</dbReference>
<keyword evidence="8" id="KW-1185">Reference proteome</keyword>
<feature type="transmembrane region" description="Helical" evidence="5">
    <location>
        <begin position="321"/>
        <end position="337"/>
    </location>
</feature>
<evidence type="ECO:0000256" key="1">
    <source>
        <dbReference type="ARBA" id="ARBA00004141"/>
    </source>
</evidence>